<keyword evidence="1" id="KW-0460">Magnesium</keyword>
<dbReference type="AlphaFoldDB" id="G4QE33"/>
<sequence>MAITTNNKRYRIEALLLAAGQSKRFEGNKQLAIINKKPMLAHTLSVFAQSEFDAITVVLGANATAIKAALDKINVDLANTNEVHSNINSIIAANWQKGMGASIAAGVKNLAQEITHVFIGLNDQVEIRAKQCNLMIAESQKYPDKIVAAFYNGKVGAPAIFPRAHFADLALLNDDKGARDILRNNMANIIQLDLPEGAKDIDTKTDLLSYISTMPS</sequence>
<dbReference type="Pfam" id="PF12804">
    <property type="entry name" value="NTP_transf_3"/>
    <property type="match status" value="1"/>
</dbReference>
<dbReference type="STRING" id="1085623.GNIT_3213"/>
<organism evidence="3 4">
    <name type="scientific">Glaciecola nitratireducens (strain JCM 12485 / KCTC 12276 / FR1064)</name>
    <dbReference type="NCBI Taxonomy" id="1085623"/>
    <lineage>
        <taxon>Bacteria</taxon>
        <taxon>Pseudomonadati</taxon>
        <taxon>Pseudomonadota</taxon>
        <taxon>Gammaproteobacteria</taxon>
        <taxon>Alteromonadales</taxon>
        <taxon>Alteromonadaceae</taxon>
        <taxon>Brumicola</taxon>
    </lineage>
</organism>
<dbReference type="RefSeq" id="WP_014110178.1">
    <property type="nucleotide sequence ID" value="NC_016041.1"/>
</dbReference>
<dbReference type="HOGENOM" id="CLU_061980_4_0_6"/>
<dbReference type="KEGG" id="gni:GNIT_3213"/>
<dbReference type="InterPro" id="IPR029044">
    <property type="entry name" value="Nucleotide-diphossugar_trans"/>
</dbReference>
<dbReference type="PANTHER" id="PTHR43777">
    <property type="entry name" value="MOLYBDENUM COFACTOR CYTIDYLYLTRANSFERASE"/>
    <property type="match status" value="1"/>
</dbReference>
<dbReference type="SUPFAM" id="SSF53448">
    <property type="entry name" value="Nucleotide-diphospho-sugar transferases"/>
    <property type="match status" value="1"/>
</dbReference>
<dbReference type="Gene3D" id="3.90.550.10">
    <property type="entry name" value="Spore Coat Polysaccharide Biosynthesis Protein SpsA, Chain A"/>
    <property type="match status" value="1"/>
</dbReference>
<dbReference type="InterPro" id="IPR025877">
    <property type="entry name" value="MobA-like_NTP_Trfase"/>
</dbReference>
<feature type="domain" description="MobA-like NTP transferase" evidence="2">
    <location>
        <begin position="14"/>
        <end position="185"/>
    </location>
</feature>
<dbReference type="Proteomes" id="UP000009282">
    <property type="component" value="Chromosome"/>
</dbReference>
<evidence type="ECO:0000313" key="4">
    <source>
        <dbReference type="Proteomes" id="UP000009282"/>
    </source>
</evidence>
<keyword evidence="4" id="KW-1185">Reference proteome</keyword>
<dbReference type="CDD" id="cd04182">
    <property type="entry name" value="GT_2_like_f"/>
    <property type="match status" value="1"/>
</dbReference>
<name>G4QE33_GLANF</name>
<dbReference type="PANTHER" id="PTHR43777:SF1">
    <property type="entry name" value="MOLYBDENUM COFACTOR CYTIDYLYLTRANSFERASE"/>
    <property type="match status" value="1"/>
</dbReference>
<protein>
    <submittedName>
        <fullName evidence="3">4-diphosphocytidyl-2C-methyl-D-erythritol synthase</fullName>
    </submittedName>
</protein>
<accession>G4QE33</accession>
<dbReference type="GO" id="GO:0016779">
    <property type="term" value="F:nucleotidyltransferase activity"/>
    <property type="evidence" value="ECO:0007669"/>
    <property type="project" value="UniProtKB-ARBA"/>
</dbReference>
<gene>
    <name evidence="3" type="ordered locus">GNIT_3213</name>
</gene>
<dbReference type="eggNOG" id="COG2068">
    <property type="taxonomic scope" value="Bacteria"/>
</dbReference>
<evidence type="ECO:0000313" key="3">
    <source>
        <dbReference type="EMBL" id="AEP31307.1"/>
    </source>
</evidence>
<dbReference type="EMBL" id="CP003060">
    <property type="protein sequence ID" value="AEP31307.1"/>
    <property type="molecule type" value="Genomic_DNA"/>
</dbReference>
<proteinExistence type="predicted"/>
<reference evidence="3 4" key="1">
    <citation type="journal article" date="2011" name="J. Bacteriol.">
        <title>Complete genome sequence of seawater bacterium Glaciecola nitratireducens FR1064T.</title>
        <authorList>
            <person name="Bian F."/>
            <person name="Qin Q.L."/>
            <person name="Xie B.B."/>
            <person name="Shu Y.L."/>
            <person name="Zhang X.Y."/>
            <person name="Yu Y."/>
            <person name="Chen B."/>
            <person name="Chen X.L."/>
            <person name="Zhou B.C."/>
            <person name="Zhang Y.Z."/>
        </authorList>
    </citation>
    <scope>NUCLEOTIDE SEQUENCE [LARGE SCALE GENOMIC DNA]</scope>
    <source>
        <strain evidence="4">JCM 12485 / KCTC 12276 / FR1064</strain>
    </source>
</reference>
<evidence type="ECO:0000256" key="1">
    <source>
        <dbReference type="ARBA" id="ARBA00022842"/>
    </source>
</evidence>
<evidence type="ECO:0000259" key="2">
    <source>
        <dbReference type="Pfam" id="PF12804"/>
    </source>
</evidence>